<evidence type="ECO:0000256" key="6">
    <source>
        <dbReference type="SAM" id="SignalP"/>
    </source>
</evidence>
<name>A0A081D0I5_9HYPH</name>
<evidence type="ECO:0000313" key="8">
    <source>
        <dbReference type="EMBL" id="GAK72431.1"/>
    </source>
</evidence>
<feature type="signal peptide" evidence="6">
    <location>
        <begin position="1"/>
        <end position="23"/>
    </location>
</feature>
<feature type="chain" id="PRO_5001756316" description="Outer membrane protein beta-barrel domain-containing protein" evidence="6">
    <location>
        <begin position="24"/>
        <end position="219"/>
    </location>
</feature>
<dbReference type="PANTHER" id="PTHR34001:SF3">
    <property type="entry name" value="BLL7405 PROTEIN"/>
    <property type="match status" value="1"/>
</dbReference>
<dbReference type="Gene3D" id="2.40.160.20">
    <property type="match status" value="1"/>
</dbReference>
<evidence type="ECO:0000259" key="7">
    <source>
        <dbReference type="Pfam" id="PF13505"/>
    </source>
</evidence>
<dbReference type="SUPFAM" id="SSF56925">
    <property type="entry name" value="OMPA-like"/>
    <property type="match status" value="1"/>
</dbReference>
<dbReference type="PANTHER" id="PTHR34001">
    <property type="entry name" value="BLL7405 PROTEIN"/>
    <property type="match status" value="1"/>
</dbReference>
<keyword evidence="2 6" id="KW-0732">Signal</keyword>
<accession>A0A081D0I5</accession>
<comment type="subcellular location">
    <subcellularLocation>
        <location evidence="1">Cell outer membrane</location>
    </subcellularLocation>
</comment>
<dbReference type="InterPro" id="IPR011250">
    <property type="entry name" value="OMP/PagP_B-barrel"/>
</dbReference>
<evidence type="ECO:0000256" key="5">
    <source>
        <dbReference type="ARBA" id="ARBA00038306"/>
    </source>
</evidence>
<dbReference type="OrthoDB" id="9815357at2"/>
<dbReference type="InterPro" id="IPR027385">
    <property type="entry name" value="Beta-barrel_OMP"/>
</dbReference>
<reference evidence="8 9" key="1">
    <citation type="submission" date="2014-08" db="EMBL/GenBank/DDBJ databases">
        <title>Whole genome shotgun sequence of Rhizobium rubi NBRC 13261.</title>
        <authorList>
            <person name="Katano-Makiyama Y."/>
            <person name="Hosoyama A."/>
            <person name="Hashimoto M."/>
            <person name="Hosoyama Y."/>
            <person name="Noguchi M."/>
            <person name="Tsuchikane K."/>
            <person name="Uohara A."/>
            <person name="Ohji S."/>
            <person name="Ichikawa N."/>
            <person name="Kimura A."/>
            <person name="Yamazoe A."/>
            <person name="Fujita N."/>
        </authorList>
    </citation>
    <scope>NUCLEOTIDE SEQUENCE [LARGE SCALE GENOMIC DNA]</scope>
    <source>
        <strain evidence="8 9">NBRC 13261</strain>
    </source>
</reference>
<feature type="domain" description="Outer membrane protein beta-barrel" evidence="7">
    <location>
        <begin position="15"/>
        <end position="219"/>
    </location>
</feature>
<organism evidence="8 9">
    <name type="scientific">Agrobacterium rubi TR3 = NBRC 13261</name>
    <dbReference type="NCBI Taxonomy" id="1368415"/>
    <lineage>
        <taxon>Bacteria</taxon>
        <taxon>Pseudomonadati</taxon>
        <taxon>Pseudomonadota</taxon>
        <taxon>Alphaproteobacteria</taxon>
        <taxon>Hyphomicrobiales</taxon>
        <taxon>Rhizobiaceae</taxon>
        <taxon>Rhizobium/Agrobacterium group</taxon>
        <taxon>Agrobacterium</taxon>
    </lineage>
</organism>
<dbReference type="GO" id="GO:0009279">
    <property type="term" value="C:cell outer membrane"/>
    <property type="evidence" value="ECO:0007669"/>
    <property type="project" value="UniProtKB-SubCell"/>
</dbReference>
<dbReference type="EMBL" id="BBJU01000025">
    <property type="protein sequence ID" value="GAK72431.1"/>
    <property type="molecule type" value="Genomic_DNA"/>
</dbReference>
<gene>
    <name evidence="8" type="ORF">RRU01S_25_01210</name>
</gene>
<dbReference type="eggNOG" id="COG3637">
    <property type="taxonomic scope" value="Bacteria"/>
</dbReference>
<dbReference type="AlphaFoldDB" id="A0A081D0I5"/>
<keyword evidence="3" id="KW-0472">Membrane</keyword>
<comment type="similarity">
    <text evidence="5">Belongs to the Omp25/RopB family.</text>
</comment>
<keyword evidence="4" id="KW-0998">Cell outer membrane</keyword>
<dbReference type="Pfam" id="PF13505">
    <property type="entry name" value="OMP_b-brl"/>
    <property type="match status" value="1"/>
</dbReference>
<dbReference type="InterPro" id="IPR051692">
    <property type="entry name" value="OMP-like"/>
</dbReference>
<comment type="caution">
    <text evidence="8">The sequence shown here is derived from an EMBL/GenBank/DDBJ whole genome shotgun (WGS) entry which is preliminary data.</text>
</comment>
<dbReference type="RefSeq" id="WP_045231857.1">
    <property type="nucleotide sequence ID" value="NZ_BBJU01000025.1"/>
</dbReference>
<sequence length="219" mass="22663">MRTIVATLMATTMAAAAFSAAKAADAVNEVPQAPVAYEQPAPISNWSGAYLGATANYDWGRFTGNGGDRDADGFGGGLYGGYNFQSGQLVYGAEADVNLGDEKGSAGTGPLGEDLRGKQGVNGSIRARVGYDMNPFLLYGTGGLAISDNKVSNSTSSDSATALGYTVGAGVEAMVTNNITARVEYRYSDYQNKDFALDTGTVSRGFDDHSVKAGIGVKF</sequence>
<dbReference type="Proteomes" id="UP000028701">
    <property type="component" value="Unassembled WGS sequence"/>
</dbReference>
<evidence type="ECO:0000256" key="3">
    <source>
        <dbReference type="ARBA" id="ARBA00023136"/>
    </source>
</evidence>
<evidence type="ECO:0000256" key="2">
    <source>
        <dbReference type="ARBA" id="ARBA00022729"/>
    </source>
</evidence>
<protein>
    <recommendedName>
        <fullName evidence="7">Outer membrane protein beta-barrel domain-containing protein</fullName>
    </recommendedName>
</protein>
<evidence type="ECO:0000313" key="9">
    <source>
        <dbReference type="Proteomes" id="UP000028701"/>
    </source>
</evidence>
<proteinExistence type="inferred from homology"/>
<evidence type="ECO:0000256" key="1">
    <source>
        <dbReference type="ARBA" id="ARBA00004442"/>
    </source>
</evidence>
<evidence type="ECO:0000256" key="4">
    <source>
        <dbReference type="ARBA" id="ARBA00023237"/>
    </source>
</evidence>